<dbReference type="SUPFAM" id="SSF54518">
    <property type="entry name" value="Tubby C-terminal domain-like"/>
    <property type="match status" value="1"/>
</dbReference>
<gene>
    <name evidence="1" type="ORF">SHI21_04855</name>
</gene>
<dbReference type="Proteomes" id="UP001302274">
    <property type="component" value="Unassembled WGS sequence"/>
</dbReference>
<proteinExistence type="predicted"/>
<evidence type="ECO:0000313" key="2">
    <source>
        <dbReference type="Proteomes" id="UP001302274"/>
    </source>
</evidence>
<dbReference type="EMBL" id="JAYGJQ010000001">
    <property type="protein sequence ID" value="MEA9355514.1"/>
    <property type="molecule type" value="Genomic_DNA"/>
</dbReference>
<name>A0ABU5VT25_9BACT</name>
<dbReference type="PANTHER" id="PTHR23248:SF9">
    <property type="entry name" value="PHOSPHOLIPID SCRAMBLASE"/>
    <property type="match status" value="1"/>
</dbReference>
<comment type="caution">
    <text evidence="1">The sequence shown here is derived from an EMBL/GenBank/DDBJ whole genome shotgun (WGS) entry which is preliminary data.</text>
</comment>
<dbReference type="RefSeq" id="WP_323575074.1">
    <property type="nucleotide sequence ID" value="NZ_JAYGJQ010000001.1"/>
</dbReference>
<dbReference type="InterPro" id="IPR005552">
    <property type="entry name" value="Scramblase"/>
</dbReference>
<reference evidence="1 2" key="1">
    <citation type="submission" date="2023-11" db="EMBL/GenBank/DDBJ databases">
        <title>A Novel Polar Bacteriovorax (B. antarcticus) Isolated from the Biocrust in Antarctica.</title>
        <authorList>
            <person name="Mun W."/>
            <person name="Choi S.Y."/>
            <person name="Mitchell R.J."/>
        </authorList>
    </citation>
    <scope>NUCLEOTIDE SEQUENCE [LARGE SCALE GENOMIC DNA]</scope>
    <source>
        <strain evidence="1 2">PP10</strain>
    </source>
</reference>
<dbReference type="PANTHER" id="PTHR23248">
    <property type="entry name" value="PHOSPHOLIPID SCRAMBLASE-RELATED"/>
    <property type="match status" value="1"/>
</dbReference>
<keyword evidence="2" id="KW-1185">Reference proteome</keyword>
<evidence type="ECO:0000313" key="1">
    <source>
        <dbReference type="EMBL" id="MEA9355514.1"/>
    </source>
</evidence>
<accession>A0ABU5VT25</accession>
<sequence>MQVWYHCRELLPPFQLKKKKIMIIEHLKSSSKILINQKKEVVELFGFESRNKYSIENEYGQQIGFAAEDGKKLSQTLWRQFFGHWRTFTITIMDNERNPVYLAYHPFRFLFQRLELTTNTGIKIGCIQQRFGLLYKKFDLCDANDNAIMNIDSPIWRPWTFSVTRNNIEVALILKKWSGLLKETFTDADNFTIDFRSQKMHQKEKELILAATLLIDIAYFERKASTKSDR</sequence>
<dbReference type="InterPro" id="IPR025659">
    <property type="entry name" value="Tubby-like_C"/>
</dbReference>
<dbReference type="Pfam" id="PF03803">
    <property type="entry name" value="Scramblase"/>
    <property type="match status" value="1"/>
</dbReference>
<protein>
    <submittedName>
        <fullName evidence="1">Phospholipid scramblase-related protein</fullName>
    </submittedName>
</protein>
<organism evidence="1 2">
    <name type="scientific">Bacteriovorax antarcticus</name>
    <dbReference type="NCBI Taxonomy" id="3088717"/>
    <lineage>
        <taxon>Bacteria</taxon>
        <taxon>Pseudomonadati</taxon>
        <taxon>Bdellovibrionota</taxon>
        <taxon>Bacteriovoracia</taxon>
        <taxon>Bacteriovoracales</taxon>
        <taxon>Bacteriovoracaceae</taxon>
        <taxon>Bacteriovorax</taxon>
    </lineage>
</organism>